<feature type="signal peptide" evidence="1">
    <location>
        <begin position="1"/>
        <end position="20"/>
    </location>
</feature>
<dbReference type="EMBL" id="LR593886">
    <property type="protein sequence ID" value="VTR94196.1"/>
    <property type="molecule type" value="Genomic_DNA"/>
</dbReference>
<dbReference type="AlphaFoldDB" id="A0A6P2D0T0"/>
<accession>A0A6P2D0T0</accession>
<organism evidence="2 3">
    <name type="scientific">Gemmata massiliana</name>
    <dbReference type="NCBI Taxonomy" id="1210884"/>
    <lineage>
        <taxon>Bacteria</taxon>
        <taxon>Pseudomonadati</taxon>
        <taxon>Planctomycetota</taxon>
        <taxon>Planctomycetia</taxon>
        <taxon>Gemmatales</taxon>
        <taxon>Gemmataceae</taxon>
        <taxon>Gemmata</taxon>
    </lineage>
</organism>
<evidence type="ECO:0000313" key="2">
    <source>
        <dbReference type="EMBL" id="VTR94196.1"/>
    </source>
</evidence>
<reference evidence="2 3" key="1">
    <citation type="submission" date="2019-05" db="EMBL/GenBank/DDBJ databases">
        <authorList>
            <consortium name="Science for Life Laboratories"/>
        </authorList>
    </citation>
    <scope>NUCLEOTIDE SEQUENCE [LARGE SCALE GENOMIC DNA]</scope>
    <source>
        <strain evidence="2">Soil9</strain>
    </source>
</reference>
<dbReference type="KEGG" id="gms:SOIL9_35180"/>
<feature type="chain" id="PRO_5027085876" evidence="1">
    <location>
        <begin position="21"/>
        <end position="292"/>
    </location>
</feature>
<keyword evidence="1" id="KW-0732">Signal</keyword>
<keyword evidence="3" id="KW-1185">Reference proteome</keyword>
<sequence length="292" mass="31994">MRTLLASVLVIALNAVSVGAADETYTIKRYQSKKGDKSTTEKSEGTKLVLFIDTADMNDKDDATIDSRETYTEEILEKKVGDSRAIKLLRKYTVAEKTAKGETTKAVYAGKTVLIEDKGGAYQFSVDGKVLDECDAPELYKSFKKNNRPNPREFMPREAVRVGAEWKVPAADSVKMFKSLTDDRMKIDAEKSTIEGKLVKTYTRDGAQFGVIELTLTVAVTEIDLNGQSFKTTADSKVVLKGTLDTCIDGTVDFEESKAETTIDITAELPDSGSLTLQSTITNVVKVSAPKK</sequence>
<gene>
    <name evidence="2" type="ORF">SOIL9_35180</name>
</gene>
<name>A0A6P2D0T0_9BACT</name>
<dbReference type="RefSeq" id="WP_162668782.1">
    <property type="nucleotide sequence ID" value="NZ_LR593886.1"/>
</dbReference>
<proteinExistence type="predicted"/>
<protein>
    <submittedName>
        <fullName evidence="2">Uncharacterized protein</fullName>
    </submittedName>
</protein>
<evidence type="ECO:0000256" key="1">
    <source>
        <dbReference type="SAM" id="SignalP"/>
    </source>
</evidence>
<evidence type="ECO:0000313" key="3">
    <source>
        <dbReference type="Proteomes" id="UP000464178"/>
    </source>
</evidence>
<dbReference type="Proteomes" id="UP000464178">
    <property type="component" value="Chromosome"/>
</dbReference>